<dbReference type="AlphaFoldDB" id="A0A1J0WEI5"/>
<evidence type="ECO:0000259" key="1">
    <source>
        <dbReference type="Pfam" id="PF13403"/>
    </source>
</evidence>
<dbReference type="Pfam" id="PF13403">
    <property type="entry name" value="Hint_2"/>
    <property type="match status" value="1"/>
</dbReference>
<keyword evidence="3" id="KW-1185">Reference proteome</keyword>
<dbReference type="InterPro" id="IPR036844">
    <property type="entry name" value="Hint_dom_sf"/>
</dbReference>
<gene>
    <name evidence="2" type="ORF">BOO69_04305</name>
</gene>
<dbReference type="Proteomes" id="UP000181897">
    <property type="component" value="Chromosome"/>
</dbReference>
<dbReference type="InterPro" id="IPR028992">
    <property type="entry name" value="Hedgehog/Intein_dom"/>
</dbReference>
<evidence type="ECO:0000313" key="2">
    <source>
        <dbReference type="EMBL" id="APE42730.1"/>
    </source>
</evidence>
<accession>A0A1J0WEI5</accession>
<feature type="domain" description="Hedgehog/Intein (Hint)" evidence="1">
    <location>
        <begin position="34"/>
        <end position="166"/>
    </location>
</feature>
<proteinExistence type="predicted"/>
<organism evidence="2 3">
    <name type="scientific">Sulfitobacter alexandrii</name>
    <dbReference type="NCBI Taxonomy" id="1917485"/>
    <lineage>
        <taxon>Bacteria</taxon>
        <taxon>Pseudomonadati</taxon>
        <taxon>Pseudomonadota</taxon>
        <taxon>Alphaproteobacteria</taxon>
        <taxon>Rhodobacterales</taxon>
        <taxon>Roseobacteraceae</taxon>
        <taxon>Sulfitobacter</taxon>
    </lineage>
</organism>
<protein>
    <recommendedName>
        <fullName evidence="1">Hedgehog/Intein (Hint) domain-containing protein</fullName>
    </recommendedName>
</protein>
<name>A0A1J0WEI5_9RHOB</name>
<sequence>MDEMFGWKTKQPNRRATEMTGAYDGGLAMMTQGLIAGTRVASNLGWRAVEALAVGDSVLTFDNGMQRITELRRLALFPDAPDTAAACWPVVVPEGALDNRAELTLLPDQGVLVESDAASDMYGDPFAVVPAQALVGLRGIHRAAPQHKVELVIIAFAEEQVIYAEGGTLIHCPLVRPALDNLMDKTSAVYDVLGMRDAAYVAGCLSAEDRILATAGRMAGPAAYC</sequence>
<dbReference type="STRING" id="1917485.BOO69_04305"/>
<dbReference type="SUPFAM" id="SSF51294">
    <property type="entry name" value="Hedgehog/intein (Hint) domain"/>
    <property type="match status" value="1"/>
</dbReference>
<dbReference type="EMBL" id="CP018076">
    <property type="protein sequence ID" value="APE42730.1"/>
    <property type="molecule type" value="Genomic_DNA"/>
</dbReference>
<dbReference type="KEGG" id="suam:BOO69_04305"/>
<reference evidence="2 3" key="1">
    <citation type="submission" date="2016-11" db="EMBL/GenBank/DDBJ databases">
        <title>Complete genome sequence of Sulfitobacter sp. AM1-D1, a toxic bacteria associated with marine dinoflagellate Alexandrium minutum in East China Sea.</title>
        <authorList>
            <person name="Yang Q."/>
            <person name="Zhang X."/>
            <person name="Tian X."/>
        </authorList>
    </citation>
    <scope>NUCLEOTIDE SEQUENCE [LARGE SCALE GENOMIC DNA]</scope>
    <source>
        <strain evidence="2 3">AM1-D1</strain>
    </source>
</reference>
<evidence type="ECO:0000313" key="3">
    <source>
        <dbReference type="Proteomes" id="UP000181897"/>
    </source>
</evidence>